<name>A0A317XXY4_9BASI</name>
<dbReference type="STRING" id="1882483.A0A317XXY4"/>
<dbReference type="GO" id="GO:0034388">
    <property type="term" value="C:Pwp2p-containing subcomplex of 90S preribosome"/>
    <property type="evidence" value="ECO:0007669"/>
    <property type="project" value="TreeGrafter"/>
</dbReference>
<keyword evidence="3" id="KW-0853">WD repeat</keyword>
<dbReference type="InParanoid" id="A0A317XXY4"/>
<evidence type="ECO:0000256" key="1">
    <source>
        <dbReference type="ARBA" id="ARBA00004604"/>
    </source>
</evidence>
<sequence length="725" mass="77538">MAKSNKRSRQQPSAADNEDDNSRTKYALGTSASNLPGSKKRRAPPPPAEEELDLEKLIFGGSSSLLSMPSSSSANRATDVTGVEEADGDQDASDEDLIGAEAQQNGIADDQLFMLDTASGDDDEQRDGSTDDSEEAEDQLEDGLDSVNGIDQEERDHDFDIDGPSGSAHQAGPSSSSKAKNPKRTKKCVWSDPDDATLTIALEGKELMAADGSKIGTARLRKLRQEVGESHINGLEYELRLRSQFEKLHPRPVWASLRLLSRSAEAALEGDEDVESVSSASIINEDASKTINDLLRSDSGLVEGFSSRQQLDGISSAKSIKARGKLRAGEIELDRLRNANDAQTSMAVVAEEDLPAVEMVRFHPSARASVLMTASKDRRVRLFQIDGKANPLLQTVHVPDLPIQNASFHPTGSSVLISGNRPFLYAYDLQAGRVIRSAPWRGAGSLQSQNSDDDGAERSLASAQFQPRTAEEGNRLLAIGGRRGIVHLLDWGRSGAAGGTRIGGVRMNAALAGFTWDAASVLGDRGTGIGITGTGKDVELLTMSTEGSIHLWDIRNTGVEVGCSSIWNDAGSFGAKGLSVSPNGKFWTVGSESGIVNVYKRPSESYTMSSSDSIASTPSSLFATPKFESVPGGAISPVKTIENLVTSTSTMRWNHDGQILALASKSKKDALKLVHFPSMRVFSNWPTSGTPLGAVSSVDFSPSSQYLAIGNTRGKVLLYSLRHYL</sequence>
<feature type="compositionally biased region" description="Acidic residues" evidence="7">
    <location>
        <begin position="82"/>
        <end position="98"/>
    </location>
</feature>
<keyword evidence="4" id="KW-0677">Repeat</keyword>
<dbReference type="InterPro" id="IPR045161">
    <property type="entry name" value="Utp18"/>
</dbReference>
<feature type="compositionally biased region" description="Acidic residues" evidence="7">
    <location>
        <begin position="119"/>
        <end position="144"/>
    </location>
</feature>
<dbReference type="AlphaFoldDB" id="A0A317XXY4"/>
<dbReference type="SMART" id="SM00320">
    <property type="entry name" value="WD40"/>
    <property type="match status" value="5"/>
</dbReference>
<evidence type="ECO:0000256" key="4">
    <source>
        <dbReference type="ARBA" id="ARBA00022737"/>
    </source>
</evidence>
<evidence type="ECO:0000256" key="6">
    <source>
        <dbReference type="ARBA" id="ARBA00025767"/>
    </source>
</evidence>
<dbReference type="FunCoup" id="A0A317XXY4">
    <property type="interactions" value="597"/>
</dbReference>
<keyword evidence="5" id="KW-0539">Nucleus</keyword>
<gene>
    <name evidence="8" type="ORF">BCV70DRAFT_197370</name>
</gene>
<dbReference type="Gene3D" id="2.130.10.10">
    <property type="entry name" value="YVTN repeat-like/Quinoprotein amine dehydrogenase"/>
    <property type="match status" value="1"/>
</dbReference>
<dbReference type="InterPro" id="IPR036322">
    <property type="entry name" value="WD40_repeat_dom_sf"/>
</dbReference>
<dbReference type="FunFam" id="2.130.10.10:FF:000908">
    <property type="entry name" value="U3 small nucleolar RNA-associated protein 18"/>
    <property type="match status" value="1"/>
</dbReference>
<keyword evidence="9" id="KW-1185">Reference proteome</keyword>
<comment type="similarity">
    <text evidence="6">Belongs to the WD repeat UTP18 family.</text>
</comment>
<protein>
    <submittedName>
        <fullName evidence="8">WD40 repeat-like protein</fullName>
    </submittedName>
</protein>
<reference evidence="8 9" key="1">
    <citation type="journal article" date="2018" name="Mol. Biol. Evol.">
        <title>Broad Genomic Sampling Reveals a Smut Pathogenic Ancestry of the Fungal Clade Ustilaginomycotina.</title>
        <authorList>
            <person name="Kijpornyongpan T."/>
            <person name="Mondo S.J."/>
            <person name="Barry K."/>
            <person name="Sandor L."/>
            <person name="Lee J."/>
            <person name="Lipzen A."/>
            <person name="Pangilinan J."/>
            <person name="LaButti K."/>
            <person name="Hainaut M."/>
            <person name="Henrissat B."/>
            <person name="Grigoriev I.V."/>
            <person name="Spatafora J.W."/>
            <person name="Aime M.C."/>
        </authorList>
    </citation>
    <scope>NUCLEOTIDE SEQUENCE [LARGE SCALE GENOMIC DNA]</scope>
    <source>
        <strain evidence="8 9">MCA 3645</strain>
    </source>
</reference>
<dbReference type="SUPFAM" id="SSF50978">
    <property type="entry name" value="WD40 repeat-like"/>
    <property type="match status" value="1"/>
</dbReference>
<dbReference type="InterPro" id="IPR015943">
    <property type="entry name" value="WD40/YVTN_repeat-like_dom_sf"/>
</dbReference>
<comment type="subcellular location">
    <subcellularLocation>
        <location evidence="1">Nucleus</location>
        <location evidence="1">Nucleolus</location>
    </subcellularLocation>
</comment>
<dbReference type="PANTHER" id="PTHR18359">
    <property type="entry name" value="WD-REPEAT PROTEIN-RELATED"/>
    <property type="match status" value="1"/>
</dbReference>
<dbReference type="InterPro" id="IPR001680">
    <property type="entry name" value="WD40_rpt"/>
</dbReference>
<dbReference type="EMBL" id="KZ819188">
    <property type="protein sequence ID" value="PWZ03134.1"/>
    <property type="molecule type" value="Genomic_DNA"/>
</dbReference>
<organism evidence="8 9">
    <name type="scientific">Testicularia cyperi</name>
    <dbReference type="NCBI Taxonomy" id="1882483"/>
    <lineage>
        <taxon>Eukaryota</taxon>
        <taxon>Fungi</taxon>
        <taxon>Dikarya</taxon>
        <taxon>Basidiomycota</taxon>
        <taxon>Ustilaginomycotina</taxon>
        <taxon>Ustilaginomycetes</taxon>
        <taxon>Ustilaginales</taxon>
        <taxon>Anthracoideaceae</taxon>
        <taxon>Testicularia</taxon>
    </lineage>
</organism>
<evidence type="ECO:0000256" key="7">
    <source>
        <dbReference type="SAM" id="MobiDB-lite"/>
    </source>
</evidence>
<feature type="region of interest" description="Disordered" evidence="7">
    <location>
        <begin position="1"/>
        <end position="190"/>
    </location>
</feature>
<evidence type="ECO:0000256" key="2">
    <source>
        <dbReference type="ARBA" id="ARBA00022552"/>
    </source>
</evidence>
<evidence type="ECO:0000256" key="5">
    <source>
        <dbReference type="ARBA" id="ARBA00023242"/>
    </source>
</evidence>
<keyword evidence="2" id="KW-0698">rRNA processing</keyword>
<dbReference type="OrthoDB" id="1935146at2759"/>
<proteinExistence type="inferred from homology"/>
<dbReference type="GO" id="GO:0006364">
    <property type="term" value="P:rRNA processing"/>
    <property type="evidence" value="ECO:0007669"/>
    <property type="project" value="UniProtKB-KW"/>
</dbReference>
<evidence type="ECO:0000313" key="9">
    <source>
        <dbReference type="Proteomes" id="UP000246740"/>
    </source>
</evidence>
<dbReference type="PANTHER" id="PTHR18359:SF0">
    <property type="entry name" value="U3 SMALL NUCLEOLAR RNA-ASSOCIATED PROTEIN 18 HOMOLOG"/>
    <property type="match status" value="1"/>
</dbReference>
<accession>A0A317XXY4</accession>
<dbReference type="Proteomes" id="UP000246740">
    <property type="component" value="Unassembled WGS sequence"/>
</dbReference>
<evidence type="ECO:0000313" key="8">
    <source>
        <dbReference type="EMBL" id="PWZ03134.1"/>
    </source>
</evidence>
<evidence type="ECO:0000256" key="3">
    <source>
        <dbReference type="ARBA" id="ARBA00022574"/>
    </source>
</evidence>
<feature type="compositionally biased region" description="Low complexity" evidence="7">
    <location>
        <begin position="62"/>
        <end position="73"/>
    </location>
</feature>
<dbReference type="GO" id="GO:0032040">
    <property type="term" value="C:small-subunit processome"/>
    <property type="evidence" value="ECO:0007669"/>
    <property type="project" value="TreeGrafter"/>
</dbReference>